<gene>
    <name evidence="1" type="ORF">I532_04120</name>
</gene>
<sequence length="196" mass="22772">MNIHVPLIRKYQRTKCQTLFAEVYRKLRDHLSDKLQYDIRTMGIDPHEVEAVYDDVIFDLVTNYQESKGSFAGLFYTRLKSRKIDLLRKHGRIHETVSLDDANVETMSEDFNREHTPTPEEVVIKKRDQRQLISFLATGQSDFTVQVLALLSKCSTPTALAKELGVHHSKVSRALDKLRNRYDANRFGRIQDYLAC</sequence>
<accession>M8DMQ3</accession>
<dbReference type="Proteomes" id="UP000012081">
    <property type="component" value="Unassembled WGS sequence"/>
</dbReference>
<reference evidence="1 2" key="1">
    <citation type="submission" date="2013-03" db="EMBL/GenBank/DDBJ databases">
        <title>Assembly of a new bacterial strain Brevibacillus borstelensis AK1.</title>
        <authorList>
            <person name="Rajan I."/>
            <person name="PoliReddy D."/>
            <person name="Sugumar T."/>
            <person name="Rathinam K."/>
            <person name="Alqarawi S."/>
            <person name="Khalil A.B."/>
            <person name="Sivakumar N."/>
        </authorList>
    </citation>
    <scope>NUCLEOTIDE SEQUENCE [LARGE SCALE GENOMIC DNA]</scope>
    <source>
        <strain evidence="1 2">AK1</strain>
    </source>
</reference>
<keyword evidence="2" id="KW-1185">Reference proteome</keyword>
<dbReference type="STRING" id="1300222.I532_04120"/>
<dbReference type="RefSeq" id="WP_003386578.1">
    <property type="nucleotide sequence ID" value="NZ_APBN01000001.1"/>
</dbReference>
<protein>
    <submittedName>
        <fullName evidence="1">Uncharacterized protein</fullName>
    </submittedName>
</protein>
<dbReference type="PATRIC" id="fig|1300222.3.peg.858"/>
<evidence type="ECO:0000313" key="1">
    <source>
        <dbReference type="EMBL" id="EMT54762.1"/>
    </source>
</evidence>
<dbReference type="OrthoDB" id="2667031at2"/>
<dbReference type="AlphaFoldDB" id="M8DMQ3"/>
<comment type="caution">
    <text evidence="1">The sequence shown here is derived from an EMBL/GenBank/DDBJ whole genome shotgun (WGS) entry which is preliminary data.</text>
</comment>
<evidence type="ECO:0000313" key="2">
    <source>
        <dbReference type="Proteomes" id="UP000012081"/>
    </source>
</evidence>
<name>M8DMQ3_9BACL</name>
<organism evidence="1 2">
    <name type="scientific">Brevibacillus borstelensis AK1</name>
    <dbReference type="NCBI Taxonomy" id="1300222"/>
    <lineage>
        <taxon>Bacteria</taxon>
        <taxon>Bacillati</taxon>
        <taxon>Bacillota</taxon>
        <taxon>Bacilli</taxon>
        <taxon>Bacillales</taxon>
        <taxon>Paenibacillaceae</taxon>
        <taxon>Brevibacillus</taxon>
    </lineage>
</organism>
<dbReference type="EMBL" id="APBN01000001">
    <property type="protein sequence ID" value="EMT54762.1"/>
    <property type="molecule type" value="Genomic_DNA"/>
</dbReference>
<proteinExistence type="predicted"/>